<dbReference type="PANTHER" id="PTHR42978">
    <property type="entry name" value="QUORUM-QUENCHING LACTONASE YTNP-RELATED-RELATED"/>
    <property type="match status" value="1"/>
</dbReference>
<evidence type="ECO:0000313" key="7">
    <source>
        <dbReference type="EMBL" id="GAA4085994.1"/>
    </source>
</evidence>
<dbReference type="InterPro" id="IPR036866">
    <property type="entry name" value="RibonucZ/Hydroxyglut_hydro"/>
</dbReference>
<evidence type="ECO:0000313" key="8">
    <source>
        <dbReference type="Proteomes" id="UP001499984"/>
    </source>
</evidence>
<accession>A0ABP7WD38</accession>
<evidence type="ECO:0000256" key="1">
    <source>
        <dbReference type="ARBA" id="ARBA00001947"/>
    </source>
</evidence>
<dbReference type="InterPro" id="IPR051013">
    <property type="entry name" value="MBL_superfamily_lactonases"/>
</dbReference>
<evidence type="ECO:0000256" key="2">
    <source>
        <dbReference type="ARBA" id="ARBA00007749"/>
    </source>
</evidence>
<comment type="caution">
    <text evidence="7">The sequence shown here is derived from an EMBL/GenBank/DDBJ whole genome shotgun (WGS) entry which is preliminary data.</text>
</comment>
<dbReference type="InterPro" id="IPR001279">
    <property type="entry name" value="Metallo-B-lactamas"/>
</dbReference>
<dbReference type="Proteomes" id="UP001499984">
    <property type="component" value="Unassembled WGS sequence"/>
</dbReference>
<keyword evidence="4" id="KW-0378">Hydrolase</keyword>
<dbReference type="Pfam" id="PF00753">
    <property type="entry name" value="Lactamase_B"/>
    <property type="match status" value="1"/>
</dbReference>
<protein>
    <recommendedName>
        <fullName evidence="6">Metallo-beta-lactamase domain-containing protein</fullName>
    </recommendedName>
</protein>
<evidence type="ECO:0000256" key="5">
    <source>
        <dbReference type="ARBA" id="ARBA00022833"/>
    </source>
</evidence>
<name>A0ABP7WD38_9ACTN</name>
<dbReference type="SUPFAM" id="SSF56281">
    <property type="entry name" value="Metallo-hydrolase/oxidoreductase"/>
    <property type="match status" value="1"/>
</dbReference>
<keyword evidence="8" id="KW-1185">Reference proteome</keyword>
<gene>
    <name evidence="7" type="ORF">GCM10022233_80630</name>
</gene>
<keyword evidence="5" id="KW-0862">Zinc</keyword>
<dbReference type="PANTHER" id="PTHR42978:SF7">
    <property type="entry name" value="METALLO-HYDROLASE RV2300C-RELATED"/>
    <property type="match status" value="1"/>
</dbReference>
<comment type="cofactor">
    <cofactor evidence="1">
        <name>Zn(2+)</name>
        <dbReference type="ChEBI" id="CHEBI:29105"/>
    </cofactor>
</comment>
<evidence type="ECO:0000256" key="4">
    <source>
        <dbReference type="ARBA" id="ARBA00022801"/>
    </source>
</evidence>
<organism evidence="7 8">
    <name type="scientific">Streptomyces shaanxiensis</name>
    <dbReference type="NCBI Taxonomy" id="653357"/>
    <lineage>
        <taxon>Bacteria</taxon>
        <taxon>Bacillati</taxon>
        <taxon>Actinomycetota</taxon>
        <taxon>Actinomycetes</taxon>
        <taxon>Kitasatosporales</taxon>
        <taxon>Streptomycetaceae</taxon>
        <taxon>Streptomyces</taxon>
    </lineage>
</organism>
<dbReference type="SMART" id="SM00849">
    <property type="entry name" value="Lactamase_B"/>
    <property type="match status" value="1"/>
</dbReference>
<proteinExistence type="inferred from homology"/>
<dbReference type="Gene3D" id="3.60.15.10">
    <property type="entry name" value="Ribonuclease Z/Hydroxyacylglutathione hydrolase-like"/>
    <property type="match status" value="1"/>
</dbReference>
<reference evidence="8" key="1">
    <citation type="journal article" date="2019" name="Int. J. Syst. Evol. Microbiol.">
        <title>The Global Catalogue of Microorganisms (GCM) 10K type strain sequencing project: providing services to taxonomists for standard genome sequencing and annotation.</title>
        <authorList>
            <consortium name="The Broad Institute Genomics Platform"/>
            <consortium name="The Broad Institute Genome Sequencing Center for Infectious Disease"/>
            <person name="Wu L."/>
            <person name="Ma J."/>
        </authorList>
    </citation>
    <scope>NUCLEOTIDE SEQUENCE [LARGE SCALE GENOMIC DNA]</scope>
    <source>
        <strain evidence="8">JCM 16925</strain>
    </source>
</reference>
<dbReference type="CDD" id="cd07711">
    <property type="entry name" value="MBLAC1-like_MBL-fold"/>
    <property type="match status" value="1"/>
</dbReference>
<evidence type="ECO:0000259" key="6">
    <source>
        <dbReference type="SMART" id="SM00849"/>
    </source>
</evidence>
<feature type="domain" description="Metallo-beta-lactamase" evidence="6">
    <location>
        <begin position="35"/>
        <end position="220"/>
    </location>
</feature>
<keyword evidence="3" id="KW-0479">Metal-binding</keyword>
<evidence type="ECO:0000256" key="3">
    <source>
        <dbReference type="ARBA" id="ARBA00022723"/>
    </source>
</evidence>
<comment type="similarity">
    <text evidence="2">Belongs to the metallo-beta-lactamase superfamily.</text>
</comment>
<dbReference type="EMBL" id="BAAAZY010000028">
    <property type="protein sequence ID" value="GAA4085994.1"/>
    <property type="molecule type" value="Genomic_DNA"/>
</dbReference>
<sequence>MKAGNPPTDHGGSMPTIDILLPGFAIDTDQGYPAFCGVFLVRGPDAAGRHRNILVDAAHVGRRPFLWNALAAHGLDAEDIDTVVLTHAHWDHVQNIDLFPQATLVLHPDERRYAHTPHANDWATPAWTGLLLEQLPVREVTDGEEIIPGVDVIGLPGHSPGSIGVVVQTERGRATITGDALHFAYVALTKRNPLVFWDADQAARSIERVLTVSDVVYPGHDRPFRLTSDAGIDYLEPFALTLTGLRPDTLGLRFADASSRPLWVMPGVKEQSKLYEKNADDIQRRINRVPKVVRPVPREAGPEKG</sequence>